<name>A0ACC2E5W7_DIPCM</name>
<evidence type="ECO:0000313" key="1">
    <source>
        <dbReference type="EMBL" id="KAJ7561662.1"/>
    </source>
</evidence>
<sequence>MEVEEQFIPEIYTCHYFTNLMLHSDSDDSDFDFLAQEPRVSLEETINYLGEDEGGPNRVDAMSSSLGVEFREHTSPSFFTFTTKAHHLMYTSIITSTFPMSIEILDVEPNFTAPAHK</sequence>
<proteinExistence type="predicted"/>
<keyword evidence="2" id="KW-1185">Reference proteome</keyword>
<dbReference type="EMBL" id="CM055094">
    <property type="protein sequence ID" value="KAJ7561662.1"/>
    <property type="molecule type" value="Genomic_DNA"/>
</dbReference>
<evidence type="ECO:0000313" key="2">
    <source>
        <dbReference type="Proteomes" id="UP001162992"/>
    </source>
</evidence>
<protein>
    <submittedName>
        <fullName evidence="1">Uncharacterized protein</fullName>
    </submittedName>
</protein>
<gene>
    <name evidence="1" type="ORF">O6H91_03G036700</name>
</gene>
<accession>A0ACC2E5W7</accession>
<comment type="caution">
    <text evidence="1">The sequence shown here is derived from an EMBL/GenBank/DDBJ whole genome shotgun (WGS) entry which is preliminary data.</text>
</comment>
<reference evidence="2" key="1">
    <citation type="journal article" date="2024" name="Proc. Natl. Acad. Sci. U.S.A.">
        <title>Extraordinary preservation of gene collinearity over three hundred million years revealed in homosporous lycophytes.</title>
        <authorList>
            <person name="Li C."/>
            <person name="Wickell D."/>
            <person name="Kuo L.Y."/>
            <person name="Chen X."/>
            <person name="Nie B."/>
            <person name="Liao X."/>
            <person name="Peng D."/>
            <person name="Ji J."/>
            <person name="Jenkins J."/>
            <person name="Williams M."/>
            <person name="Shu S."/>
            <person name="Plott C."/>
            <person name="Barry K."/>
            <person name="Rajasekar S."/>
            <person name="Grimwood J."/>
            <person name="Han X."/>
            <person name="Sun S."/>
            <person name="Hou Z."/>
            <person name="He W."/>
            <person name="Dai G."/>
            <person name="Sun C."/>
            <person name="Schmutz J."/>
            <person name="Leebens-Mack J.H."/>
            <person name="Li F.W."/>
            <person name="Wang L."/>
        </authorList>
    </citation>
    <scope>NUCLEOTIDE SEQUENCE [LARGE SCALE GENOMIC DNA]</scope>
    <source>
        <strain evidence="2">cv. PW_Plant_1</strain>
    </source>
</reference>
<dbReference type="Proteomes" id="UP001162992">
    <property type="component" value="Chromosome 3"/>
</dbReference>
<organism evidence="1 2">
    <name type="scientific">Diphasiastrum complanatum</name>
    <name type="common">Issler's clubmoss</name>
    <name type="synonym">Lycopodium complanatum</name>
    <dbReference type="NCBI Taxonomy" id="34168"/>
    <lineage>
        <taxon>Eukaryota</taxon>
        <taxon>Viridiplantae</taxon>
        <taxon>Streptophyta</taxon>
        <taxon>Embryophyta</taxon>
        <taxon>Tracheophyta</taxon>
        <taxon>Lycopodiopsida</taxon>
        <taxon>Lycopodiales</taxon>
        <taxon>Lycopodiaceae</taxon>
        <taxon>Lycopodioideae</taxon>
        <taxon>Diphasiastrum</taxon>
    </lineage>
</organism>